<organism evidence="2 3">
    <name type="scientific">Holothuria leucospilota</name>
    <name type="common">Black long sea cucumber</name>
    <name type="synonym">Mertensiothuria leucospilota</name>
    <dbReference type="NCBI Taxonomy" id="206669"/>
    <lineage>
        <taxon>Eukaryota</taxon>
        <taxon>Metazoa</taxon>
        <taxon>Echinodermata</taxon>
        <taxon>Eleutherozoa</taxon>
        <taxon>Echinozoa</taxon>
        <taxon>Holothuroidea</taxon>
        <taxon>Aspidochirotacea</taxon>
        <taxon>Aspidochirotida</taxon>
        <taxon>Holothuriidae</taxon>
        <taxon>Holothuria</taxon>
    </lineage>
</organism>
<proteinExistence type="predicted"/>
<dbReference type="SMART" id="SM00015">
    <property type="entry name" value="IQ"/>
    <property type="match status" value="2"/>
</dbReference>
<dbReference type="PANTHER" id="PTHR33504:SF2">
    <property type="entry name" value="PROTEIN MFI"/>
    <property type="match status" value="1"/>
</dbReference>
<protein>
    <submittedName>
        <fullName evidence="2">Uncharacterized protein</fullName>
    </submittedName>
</protein>
<feature type="compositionally biased region" description="Low complexity" evidence="1">
    <location>
        <begin position="500"/>
        <end position="511"/>
    </location>
</feature>
<dbReference type="AlphaFoldDB" id="A0A9Q1BJ00"/>
<evidence type="ECO:0000313" key="2">
    <source>
        <dbReference type="EMBL" id="KAJ8027471.1"/>
    </source>
</evidence>
<accession>A0A9Q1BJ00</accession>
<sequence length="529" mass="60826">MLSAQEAHRIIKSVHFPGEENLVRNEKICQASKKTRRDLIIHHGKTEEQKIAAAVEIQRMWRGFWTRLRLASILQAASSSYQGSVIQKITHVSSDQSLQPLHEDAKGYEDIPYEKPLKSFSATSSRKKHLNVRYQRYLEKAAQHGTSEVISYEEFCAHFIQNWWSKVKGKHAITDHSSRLSAPSPVKSVSIIMSPSGIRASSKTRYKPKKKKREGPLESEEAARIIQTAWRRHIDIQVYRYYRDLINFRCCGDPALMLRCINPREAQLLDAAAGIHIKFRLAGSKFPPNIYYKIFTHRNIVDMCANSPKDYTVAAVKRKEAKDVHNRRKNEKKERDNRVGWYQRMENNGWRLVSDRLILKADQDPVTWESSKRTQEFHHSKLKRKADVERKKRRRKLEWMQKMYRDGMTAARSKATETESILEGAAAGMLAVMDEKGVDAVEEWEVDELLEWTDGLNFDDYLTDWQAIATSASSEKLTDDHLKFNTTLPDPFEFSLSVDSPSMAASPSHPSTGKRAPMPTPLKTDVAVM</sequence>
<keyword evidence="3" id="KW-1185">Reference proteome</keyword>
<dbReference type="OrthoDB" id="10253073at2759"/>
<dbReference type="PANTHER" id="PTHR33504">
    <property type="entry name" value="NADH DEHYDROGENASE (UBIQUINONE) 1 BETA SUBCOMPLEX, 4"/>
    <property type="match status" value="1"/>
</dbReference>
<comment type="caution">
    <text evidence="2">The sequence shown here is derived from an EMBL/GenBank/DDBJ whole genome shotgun (WGS) entry which is preliminary data.</text>
</comment>
<reference evidence="2" key="1">
    <citation type="submission" date="2021-10" db="EMBL/GenBank/DDBJ databases">
        <title>Tropical sea cucumber genome reveals ecological adaptation and Cuvierian tubules defense mechanism.</title>
        <authorList>
            <person name="Chen T."/>
        </authorList>
    </citation>
    <scope>NUCLEOTIDE SEQUENCE</scope>
    <source>
        <strain evidence="2">Nanhai2018</strain>
        <tissue evidence="2">Muscle</tissue>
    </source>
</reference>
<dbReference type="PROSITE" id="PS50096">
    <property type="entry name" value="IQ"/>
    <property type="match status" value="1"/>
</dbReference>
<dbReference type="Proteomes" id="UP001152320">
    <property type="component" value="Chromosome 16"/>
</dbReference>
<dbReference type="InterPro" id="IPR000048">
    <property type="entry name" value="IQ_motif_EF-hand-BS"/>
</dbReference>
<evidence type="ECO:0000256" key="1">
    <source>
        <dbReference type="SAM" id="MobiDB-lite"/>
    </source>
</evidence>
<dbReference type="Pfam" id="PF00612">
    <property type="entry name" value="IQ"/>
    <property type="match status" value="1"/>
</dbReference>
<feature type="region of interest" description="Disordered" evidence="1">
    <location>
        <begin position="499"/>
        <end position="529"/>
    </location>
</feature>
<dbReference type="CDD" id="cd21090">
    <property type="entry name" value="C11orf65"/>
    <property type="match status" value="1"/>
</dbReference>
<gene>
    <name evidence="2" type="ORF">HOLleu_32622</name>
</gene>
<evidence type="ECO:0000313" key="3">
    <source>
        <dbReference type="Proteomes" id="UP001152320"/>
    </source>
</evidence>
<name>A0A9Q1BJ00_HOLLE</name>
<dbReference type="EMBL" id="JAIZAY010000016">
    <property type="protein sequence ID" value="KAJ8027471.1"/>
    <property type="molecule type" value="Genomic_DNA"/>
</dbReference>